<accession>A0A1Q8S0P7</accession>
<evidence type="ECO:0000313" key="7">
    <source>
        <dbReference type="Proteomes" id="UP000186583"/>
    </source>
</evidence>
<evidence type="ECO:0000256" key="4">
    <source>
        <dbReference type="ARBA" id="ARBA00023242"/>
    </source>
</evidence>
<dbReference type="EMBL" id="MPGH01000046">
    <property type="protein sequence ID" value="OLN94166.1"/>
    <property type="molecule type" value="Genomic_DNA"/>
</dbReference>
<sequence length="359" mass="39705">MTFGRPPVIPQSYIRVPPPRHIISYSRSSELSKWSSNEDSTLFWNASISLYEVTSAVIDELYESNIGSNMVIPLSKIVSTVIHIGQKLADWQTSLPLTMPLVEPNGVANAGDKYMLLKFRVVLTLRYHNLQVLLHRPIVDRCMQALEGSPQSTQEIATLQQAWHLSRSVCLRSATAIIRLVEACKLANDVQPECSMLGAWWFTLYFTFNASLTIVAIKLLEDSYVSSPFPIQGYSNGAERLDEILKSAVSSIARLDMQNHMVEQCAKFTATLIFMVQSLRPIKADAHCGAGMVPASQIHPTDGNEASQPVSMPPHPGMDDALANLTTCLPPNYNGFSGVGTYFAVSDLMDDFSTGDLFW</sequence>
<dbReference type="STRING" id="708187.A0A1Q8S0P7"/>
<name>A0A1Q8S0P7_9PEZI</name>
<comment type="caution">
    <text evidence="6">The sequence shown here is derived from an EMBL/GenBank/DDBJ whole genome shotgun (WGS) entry which is preliminary data.</text>
</comment>
<protein>
    <submittedName>
        <fullName evidence="6">Uncharacterized protein</fullName>
    </submittedName>
</protein>
<keyword evidence="2" id="KW-0238">DNA-binding</keyword>
<dbReference type="GO" id="GO:0005634">
    <property type="term" value="C:nucleus"/>
    <property type="evidence" value="ECO:0007669"/>
    <property type="project" value="TreeGrafter"/>
</dbReference>
<evidence type="ECO:0000256" key="1">
    <source>
        <dbReference type="ARBA" id="ARBA00023015"/>
    </source>
</evidence>
<evidence type="ECO:0000256" key="5">
    <source>
        <dbReference type="SAM" id="MobiDB-lite"/>
    </source>
</evidence>
<dbReference type="InterPro" id="IPR051127">
    <property type="entry name" value="Fungal_SecMet_Regulators"/>
</dbReference>
<keyword evidence="1" id="KW-0805">Transcription regulation</keyword>
<evidence type="ECO:0000313" key="6">
    <source>
        <dbReference type="EMBL" id="OLN94166.1"/>
    </source>
</evidence>
<proteinExistence type="predicted"/>
<keyword evidence="4" id="KW-0539">Nucleus</keyword>
<reference evidence="6 7" key="1">
    <citation type="submission" date="2016-11" db="EMBL/GenBank/DDBJ databases">
        <title>Draft Genome Assembly of Colletotrichum chlorophyti a pathogen of herbaceous plants.</title>
        <authorList>
            <person name="Gan P."/>
            <person name="Narusaka M."/>
            <person name="Tsushima A."/>
            <person name="Narusaka Y."/>
            <person name="Takano Y."/>
            <person name="Shirasu K."/>
        </authorList>
    </citation>
    <scope>NUCLEOTIDE SEQUENCE [LARGE SCALE GENOMIC DNA]</scope>
    <source>
        <strain evidence="6 7">NTL11</strain>
    </source>
</reference>
<dbReference type="GO" id="GO:0000978">
    <property type="term" value="F:RNA polymerase II cis-regulatory region sequence-specific DNA binding"/>
    <property type="evidence" value="ECO:0007669"/>
    <property type="project" value="TreeGrafter"/>
</dbReference>
<dbReference type="GO" id="GO:0000435">
    <property type="term" value="P:positive regulation of transcription from RNA polymerase II promoter by galactose"/>
    <property type="evidence" value="ECO:0007669"/>
    <property type="project" value="TreeGrafter"/>
</dbReference>
<keyword evidence="3" id="KW-0804">Transcription</keyword>
<dbReference type="CDD" id="cd12148">
    <property type="entry name" value="fungal_TF_MHR"/>
    <property type="match status" value="1"/>
</dbReference>
<evidence type="ECO:0000256" key="3">
    <source>
        <dbReference type="ARBA" id="ARBA00023163"/>
    </source>
</evidence>
<dbReference type="PANTHER" id="PTHR47424:SF3">
    <property type="entry name" value="REGULATORY PROTEIN GAL4"/>
    <property type="match status" value="1"/>
</dbReference>
<dbReference type="AlphaFoldDB" id="A0A1Q8S0P7"/>
<dbReference type="PANTHER" id="PTHR47424">
    <property type="entry name" value="REGULATORY PROTEIN GAL4"/>
    <property type="match status" value="1"/>
</dbReference>
<dbReference type="OrthoDB" id="3364175at2759"/>
<gene>
    <name evidence="6" type="ORF">CCHL11_07150</name>
</gene>
<keyword evidence="7" id="KW-1185">Reference proteome</keyword>
<evidence type="ECO:0000256" key="2">
    <source>
        <dbReference type="ARBA" id="ARBA00023125"/>
    </source>
</evidence>
<feature type="region of interest" description="Disordered" evidence="5">
    <location>
        <begin position="297"/>
        <end position="316"/>
    </location>
</feature>
<organism evidence="6 7">
    <name type="scientific">Colletotrichum chlorophyti</name>
    <dbReference type="NCBI Taxonomy" id="708187"/>
    <lineage>
        <taxon>Eukaryota</taxon>
        <taxon>Fungi</taxon>
        <taxon>Dikarya</taxon>
        <taxon>Ascomycota</taxon>
        <taxon>Pezizomycotina</taxon>
        <taxon>Sordariomycetes</taxon>
        <taxon>Hypocreomycetidae</taxon>
        <taxon>Glomerellales</taxon>
        <taxon>Glomerellaceae</taxon>
        <taxon>Colletotrichum</taxon>
    </lineage>
</organism>
<dbReference type="GO" id="GO:0000981">
    <property type="term" value="F:DNA-binding transcription factor activity, RNA polymerase II-specific"/>
    <property type="evidence" value="ECO:0007669"/>
    <property type="project" value="TreeGrafter"/>
</dbReference>
<dbReference type="Proteomes" id="UP000186583">
    <property type="component" value="Unassembled WGS sequence"/>
</dbReference>